<name>A0A381SUK5_9ZZZZ</name>
<organism evidence="2">
    <name type="scientific">marine metagenome</name>
    <dbReference type="NCBI Taxonomy" id="408172"/>
    <lineage>
        <taxon>unclassified sequences</taxon>
        <taxon>metagenomes</taxon>
        <taxon>ecological metagenomes</taxon>
    </lineage>
</organism>
<dbReference type="SUPFAM" id="SSF48179">
    <property type="entry name" value="6-phosphogluconate dehydrogenase C-terminal domain-like"/>
    <property type="match status" value="1"/>
</dbReference>
<accession>A0A381SUK5</accession>
<dbReference type="InterPro" id="IPR045011">
    <property type="entry name" value="TYRAAT1/2"/>
</dbReference>
<proteinExistence type="predicted"/>
<dbReference type="InterPro" id="IPR059064">
    <property type="entry name" value="TYRAAT2_C"/>
</dbReference>
<feature type="domain" description="TYRAAT2-like C-terminal" evidence="1">
    <location>
        <begin position="54"/>
        <end position="114"/>
    </location>
</feature>
<reference evidence="2" key="1">
    <citation type="submission" date="2018-05" db="EMBL/GenBank/DDBJ databases">
        <authorList>
            <person name="Lanie J.A."/>
            <person name="Ng W.-L."/>
            <person name="Kazmierczak K.M."/>
            <person name="Andrzejewski T.M."/>
            <person name="Davidsen T.M."/>
            <person name="Wayne K.J."/>
            <person name="Tettelin H."/>
            <person name="Glass J.I."/>
            <person name="Rusch D."/>
            <person name="Podicherti R."/>
            <person name="Tsui H.-C.T."/>
            <person name="Winkler M.E."/>
        </authorList>
    </citation>
    <scope>NUCLEOTIDE SEQUENCE</scope>
</reference>
<evidence type="ECO:0000259" key="1">
    <source>
        <dbReference type="Pfam" id="PF26213"/>
    </source>
</evidence>
<gene>
    <name evidence="2" type="ORF">METZ01_LOCUS57887</name>
</gene>
<dbReference type="InterPro" id="IPR008927">
    <property type="entry name" value="6-PGluconate_DH-like_C_sf"/>
</dbReference>
<evidence type="ECO:0000313" key="2">
    <source>
        <dbReference type="EMBL" id="SVA05033.1"/>
    </source>
</evidence>
<dbReference type="AlphaFoldDB" id="A0A381SUK5"/>
<protein>
    <recommendedName>
        <fullName evidence="1">TYRAAT2-like C-terminal domain-containing protein</fullName>
    </recommendedName>
</protein>
<dbReference type="GO" id="GO:0033730">
    <property type="term" value="F:arogenate dehydrogenase (NADP+) activity"/>
    <property type="evidence" value="ECO:0007669"/>
    <property type="project" value="InterPro"/>
</dbReference>
<dbReference type="EMBL" id="UINC01003292">
    <property type="protein sequence ID" value="SVA05033.1"/>
    <property type="molecule type" value="Genomic_DNA"/>
</dbReference>
<dbReference type="PANTHER" id="PTHR43207">
    <property type="entry name" value="AROGENATE DEHYDROGENASE-RELATED"/>
    <property type="match status" value="1"/>
</dbReference>
<sequence length="115" mass="13470">MMMEKVRDQHDRYDFWKSYFGSQNIIIEEITADQHDMMAAKSQGLTHLIGRVINDFGTQKTNIDTVGYQALHKLVNQTCNDSWELFEDIQKFNPYTESMITDLNQSFKKIVNSLD</sequence>
<dbReference type="PANTHER" id="PTHR43207:SF4">
    <property type="entry name" value="AROGENATE DEHYDROGENASE 2, CHLOROPLASTIC"/>
    <property type="match status" value="1"/>
</dbReference>
<dbReference type="GO" id="GO:0006571">
    <property type="term" value="P:tyrosine biosynthetic process"/>
    <property type="evidence" value="ECO:0007669"/>
    <property type="project" value="InterPro"/>
</dbReference>
<dbReference type="Pfam" id="PF26213">
    <property type="entry name" value="TYRAAT1_C"/>
    <property type="match status" value="1"/>
</dbReference>